<comment type="function">
    <text evidence="7">Functions as a peptidoglycan terminase that cleaves nascent peptidoglycan strands endolytically to terminate their elongation.</text>
</comment>
<dbReference type="InterPro" id="IPR003770">
    <property type="entry name" value="MLTG-like"/>
</dbReference>
<dbReference type="Gene3D" id="3.30.160.60">
    <property type="entry name" value="Classic Zinc Finger"/>
    <property type="match status" value="1"/>
</dbReference>
<dbReference type="GO" id="GO:0009252">
    <property type="term" value="P:peptidoglycan biosynthetic process"/>
    <property type="evidence" value="ECO:0007669"/>
    <property type="project" value="UniProtKB-UniRule"/>
</dbReference>
<accession>A0A2S0P6X0</accession>
<dbReference type="Gene3D" id="3.30.1490.480">
    <property type="entry name" value="Endolytic murein transglycosylase"/>
    <property type="match status" value="1"/>
</dbReference>
<dbReference type="OrthoDB" id="9814591at2"/>
<dbReference type="STRING" id="1122240.GCA_000620105_00381"/>
<evidence type="ECO:0000313" key="8">
    <source>
        <dbReference type="EMBL" id="AVY93154.1"/>
    </source>
</evidence>
<comment type="catalytic activity">
    <reaction evidence="7">
        <text>a peptidoglycan chain = a peptidoglycan chain with N-acetyl-1,6-anhydromuramyl-[peptide] at the reducing end + a peptidoglycan chain with N-acetylglucosamine at the non-reducing end.</text>
        <dbReference type="EC" id="4.2.2.29"/>
    </reaction>
</comment>
<evidence type="ECO:0000256" key="4">
    <source>
        <dbReference type="ARBA" id="ARBA00023136"/>
    </source>
</evidence>
<keyword evidence="4 7" id="KW-0472">Membrane</keyword>
<comment type="subcellular location">
    <subcellularLocation>
        <location evidence="7">Cell inner membrane</location>
        <topology evidence="7">Single-pass membrane protein</topology>
    </subcellularLocation>
</comment>
<keyword evidence="9" id="KW-1185">Reference proteome</keyword>
<dbReference type="GO" id="GO:0008932">
    <property type="term" value="F:lytic endotransglycosylase activity"/>
    <property type="evidence" value="ECO:0007669"/>
    <property type="project" value="UniProtKB-UniRule"/>
</dbReference>
<evidence type="ECO:0000313" key="9">
    <source>
        <dbReference type="Proteomes" id="UP000244173"/>
    </source>
</evidence>
<evidence type="ECO:0000256" key="2">
    <source>
        <dbReference type="ARBA" id="ARBA00022692"/>
    </source>
</evidence>
<organism evidence="8 9">
    <name type="scientific">Microvirgula aerodenitrificans</name>
    <dbReference type="NCBI Taxonomy" id="57480"/>
    <lineage>
        <taxon>Bacteria</taxon>
        <taxon>Pseudomonadati</taxon>
        <taxon>Pseudomonadota</taxon>
        <taxon>Betaproteobacteria</taxon>
        <taxon>Neisseriales</taxon>
        <taxon>Aquaspirillaceae</taxon>
        <taxon>Microvirgula</taxon>
    </lineage>
</organism>
<comment type="similarity">
    <text evidence="7">Belongs to the transglycosylase MltG family.</text>
</comment>
<evidence type="ECO:0000256" key="1">
    <source>
        <dbReference type="ARBA" id="ARBA00022475"/>
    </source>
</evidence>
<feature type="transmembrane region" description="Helical" evidence="7">
    <location>
        <begin position="12"/>
        <end position="34"/>
    </location>
</feature>
<keyword evidence="6 7" id="KW-0961">Cell wall biogenesis/degradation</keyword>
<keyword evidence="3 7" id="KW-1133">Transmembrane helix</keyword>
<keyword evidence="5 7" id="KW-0456">Lyase</keyword>
<sequence length="335" mass="36842">MPKKPSASRHRLRTLVLLALVAIAVLAGLIVAPYRPAQLPVTVEVAPNQSLSTVAASLDRAGAVRSGTLFLLLAKVSGAASEIKAGDYRMIKPLSMLDWLAKLRKGEKSEYVVTIPEGFTFGQFRAMLQQHPALRHDTAGWSEKRILQKLGADGSHAEGLFFPDTYYFLKGASDLDVLKRAHDKMQSELERSWQIRAGDLPYQSPYEMLILASLVEKETGHVEDRPQIAGVFINRLRIGMRLQTDPSVMYGVSPDFRGPLNRRQLRADTPYNTYTRAGLPPTPIALPGRAALEAAANPAATKALYFVARGDGSSHFSETLDEHNSAVHEYILGKK</sequence>
<dbReference type="PANTHER" id="PTHR30518">
    <property type="entry name" value="ENDOLYTIC MUREIN TRANSGLYCOSYLASE"/>
    <property type="match status" value="1"/>
</dbReference>
<dbReference type="HAMAP" id="MF_02065">
    <property type="entry name" value="MltG"/>
    <property type="match status" value="1"/>
</dbReference>
<dbReference type="RefSeq" id="WP_107888720.1">
    <property type="nucleotide sequence ID" value="NZ_CALFSO010000042.1"/>
</dbReference>
<dbReference type="NCBIfam" id="TIGR00247">
    <property type="entry name" value="endolytic transglycosylase MltG"/>
    <property type="match status" value="1"/>
</dbReference>
<evidence type="ECO:0000256" key="6">
    <source>
        <dbReference type="ARBA" id="ARBA00023316"/>
    </source>
</evidence>
<gene>
    <name evidence="7 8" type="primary">mltG</name>
    <name evidence="8" type="ORF">DAI18_03210</name>
</gene>
<dbReference type="Proteomes" id="UP000244173">
    <property type="component" value="Chromosome"/>
</dbReference>
<keyword evidence="7" id="KW-0997">Cell inner membrane</keyword>
<proteinExistence type="inferred from homology"/>
<feature type="site" description="Important for catalytic activity" evidence="7">
    <location>
        <position position="218"/>
    </location>
</feature>
<dbReference type="GO" id="GO:0005886">
    <property type="term" value="C:plasma membrane"/>
    <property type="evidence" value="ECO:0007669"/>
    <property type="project" value="UniProtKB-SubCell"/>
</dbReference>
<keyword evidence="2 7" id="KW-0812">Transmembrane</keyword>
<dbReference type="AlphaFoldDB" id="A0A2S0P6X0"/>
<evidence type="ECO:0000256" key="5">
    <source>
        <dbReference type="ARBA" id="ARBA00023239"/>
    </source>
</evidence>
<keyword evidence="1 7" id="KW-1003">Cell membrane</keyword>
<dbReference type="EMBL" id="CP028519">
    <property type="protein sequence ID" value="AVY93154.1"/>
    <property type="molecule type" value="Genomic_DNA"/>
</dbReference>
<reference evidence="8 9" key="1">
    <citation type="submission" date="2018-04" db="EMBL/GenBank/DDBJ databases">
        <title>Denitrifier Microvirgula.</title>
        <authorList>
            <person name="Anderson E."/>
            <person name="Jang J."/>
            <person name="Ishii S."/>
        </authorList>
    </citation>
    <scope>NUCLEOTIDE SEQUENCE [LARGE SCALE GENOMIC DNA]</scope>
    <source>
        <strain evidence="8 9">BE2.4</strain>
    </source>
</reference>
<dbReference type="EC" id="4.2.2.29" evidence="7"/>
<dbReference type="PANTHER" id="PTHR30518:SF2">
    <property type="entry name" value="ENDOLYTIC MUREIN TRANSGLYCOSYLASE"/>
    <property type="match status" value="1"/>
</dbReference>
<dbReference type="Pfam" id="PF02618">
    <property type="entry name" value="YceG"/>
    <property type="match status" value="1"/>
</dbReference>
<dbReference type="GO" id="GO:0071555">
    <property type="term" value="P:cell wall organization"/>
    <property type="evidence" value="ECO:0007669"/>
    <property type="project" value="UniProtKB-KW"/>
</dbReference>
<evidence type="ECO:0000256" key="3">
    <source>
        <dbReference type="ARBA" id="ARBA00022989"/>
    </source>
</evidence>
<dbReference type="KEGG" id="maer:DAI18_03210"/>
<dbReference type="CDD" id="cd08010">
    <property type="entry name" value="MltG_like"/>
    <property type="match status" value="1"/>
</dbReference>
<evidence type="ECO:0000256" key="7">
    <source>
        <dbReference type="HAMAP-Rule" id="MF_02065"/>
    </source>
</evidence>
<protein>
    <recommendedName>
        <fullName evidence="7">Endolytic murein transglycosylase</fullName>
        <ecNumber evidence="7">4.2.2.29</ecNumber>
    </recommendedName>
    <alternativeName>
        <fullName evidence="7">Peptidoglycan lytic transglycosylase</fullName>
    </alternativeName>
    <alternativeName>
        <fullName evidence="7">Peptidoglycan polymerization terminase</fullName>
    </alternativeName>
</protein>
<name>A0A2S0P6X0_9NEIS</name>